<dbReference type="AlphaFoldDB" id="A0A178KMU6"/>
<accession>A0A178KMU6</accession>
<dbReference type="Proteomes" id="UP000078503">
    <property type="component" value="Unassembled WGS sequence"/>
</dbReference>
<keyword evidence="3" id="KW-1185">Reference proteome</keyword>
<keyword evidence="1" id="KW-0732">Signal</keyword>
<protein>
    <recommendedName>
        <fullName evidence="4">DUF2987 domain-containing protein</fullName>
    </recommendedName>
</protein>
<name>A0A178KMU6_9GAMM</name>
<gene>
    <name evidence="2" type="ORF">A3K86_02895</name>
</gene>
<proteinExistence type="predicted"/>
<feature type="chain" id="PRO_5008090488" description="DUF2987 domain-containing protein" evidence="1">
    <location>
        <begin position="25"/>
        <end position="219"/>
    </location>
</feature>
<dbReference type="RefSeq" id="WP_068327418.1">
    <property type="nucleotide sequence ID" value="NZ_LVHF01000012.1"/>
</dbReference>
<dbReference type="Pfam" id="PF11205">
    <property type="entry name" value="DUF2987"/>
    <property type="match status" value="1"/>
</dbReference>
<dbReference type="EMBL" id="LVHF01000012">
    <property type="protein sequence ID" value="OAN17882.1"/>
    <property type="molecule type" value="Genomic_DNA"/>
</dbReference>
<evidence type="ECO:0000313" key="3">
    <source>
        <dbReference type="Proteomes" id="UP000078503"/>
    </source>
</evidence>
<evidence type="ECO:0000313" key="2">
    <source>
        <dbReference type="EMBL" id="OAN17882.1"/>
    </source>
</evidence>
<dbReference type="InterPro" id="IPR021370">
    <property type="entry name" value="DUF2987"/>
</dbReference>
<evidence type="ECO:0008006" key="4">
    <source>
        <dbReference type="Google" id="ProtNLM"/>
    </source>
</evidence>
<feature type="signal peptide" evidence="1">
    <location>
        <begin position="1"/>
        <end position="24"/>
    </location>
</feature>
<dbReference type="OrthoDB" id="5815145at2"/>
<sequence length="219" mass="24613">MKFSHWLVAGCCASALVFSSVTQAQEVQLRYSNLYSKLKQNYKEGHDDVRIALFLLDQQTGKACKVYKGWMQKEEHFEELVIPANNELVVPVDKNLRQANPDVTFVIDDGVTCDMSMQVIANTEYGKHISREDIMSLVPQMNNMLSDLGGMFSSWFMPSVEGVVLHFPEQADAKIVSNQDTPFQLQDGKLVLKLSQLKANESLPLPVPPSKVTPWLPPN</sequence>
<organism evidence="2 3">
    <name type="scientific">Photobacterium jeanii</name>
    <dbReference type="NCBI Taxonomy" id="858640"/>
    <lineage>
        <taxon>Bacteria</taxon>
        <taxon>Pseudomonadati</taxon>
        <taxon>Pseudomonadota</taxon>
        <taxon>Gammaproteobacteria</taxon>
        <taxon>Vibrionales</taxon>
        <taxon>Vibrionaceae</taxon>
        <taxon>Photobacterium</taxon>
    </lineage>
</organism>
<comment type="caution">
    <text evidence="2">The sequence shown here is derived from an EMBL/GenBank/DDBJ whole genome shotgun (WGS) entry which is preliminary data.</text>
</comment>
<reference evidence="2 3" key="1">
    <citation type="submission" date="2016-03" db="EMBL/GenBank/DDBJ databases">
        <title>Photobacterium proteolyticum sp. nov. a protease producing bacterium isolated from ocean sediments of Laizhou Bay.</title>
        <authorList>
            <person name="Li Y."/>
        </authorList>
    </citation>
    <scope>NUCLEOTIDE SEQUENCE [LARGE SCALE GENOMIC DNA]</scope>
    <source>
        <strain evidence="2 3">R-40508</strain>
    </source>
</reference>
<dbReference type="STRING" id="858640.A3K86_02895"/>
<evidence type="ECO:0000256" key="1">
    <source>
        <dbReference type="SAM" id="SignalP"/>
    </source>
</evidence>